<evidence type="ECO:0000313" key="11">
    <source>
        <dbReference type="EMBL" id="AFV77059.1"/>
    </source>
</evidence>
<dbReference type="KEGG" id="tos:Theos_2062"/>
<keyword evidence="9" id="KW-0460">Magnesium</keyword>
<dbReference type="STRING" id="751945.Theos_2062"/>
<dbReference type="EMBL" id="CP003249">
    <property type="protein sequence ID" value="AFV77059.1"/>
    <property type="molecule type" value="Genomic_DNA"/>
</dbReference>
<dbReference type="GO" id="GO:0005524">
    <property type="term" value="F:ATP binding"/>
    <property type="evidence" value="ECO:0007669"/>
    <property type="project" value="UniProtKB-KW"/>
</dbReference>
<dbReference type="PANTHER" id="PTHR33540">
    <property type="entry name" value="TRNA THREONYLCARBAMOYLADENOSINE BIOSYNTHESIS PROTEIN TSAE"/>
    <property type="match status" value="1"/>
</dbReference>
<dbReference type="RefSeq" id="WP_016330237.1">
    <property type="nucleotide sequence ID" value="NC_019386.1"/>
</dbReference>
<protein>
    <recommendedName>
        <fullName evidence="3">tRNA threonylcarbamoyladenosine biosynthesis protein TsaE</fullName>
    </recommendedName>
    <alternativeName>
        <fullName evidence="10">t(6)A37 threonylcarbamoyladenosine biosynthesis protein TsaE</fullName>
    </alternativeName>
</protein>
<name>K7R7R1_THEOS</name>
<accession>K7R7R1</accession>
<dbReference type="InterPro" id="IPR003442">
    <property type="entry name" value="T6A_TsaE"/>
</dbReference>
<evidence type="ECO:0000256" key="8">
    <source>
        <dbReference type="ARBA" id="ARBA00022840"/>
    </source>
</evidence>
<dbReference type="Proteomes" id="UP000000211">
    <property type="component" value="Chromosome"/>
</dbReference>
<evidence type="ECO:0000256" key="2">
    <source>
        <dbReference type="ARBA" id="ARBA00007599"/>
    </source>
</evidence>
<keyword evidence="12" id="KW-1185">Reference proteome</keyword>
<dbReference type="PATRIC" id="fig|751945.3.peg.2007"/>
<comment type="similarity">
    <text evidence="2">Belongs to the TsaE family.</text>
</comment>
<dbReference type="InterPro" id="IPR027417">
    <property type="entry name" value="P-loop_NTPase"/>
</dbReference>
<keyword evidence="4" id="KW-0963">Cytoplasm</keyword>
<evidence type="ECO:0000256" key="10">
    <source>
        <dbReference type="ARBA" id="ARBA00032441"/>
    </source>
</evidence>
<evidence type="ECO:0000256" key="3">
    <source>
        <dbReference type="ARBA" id="ARBA00019010"/>
    </source>
</evidence>
<comment type="subcellular location">
    <subcellularLocation>
        <location evidence="1">Cytoplasm</location>
    </subcellularLocation>
</comment>
<keyword evidence="5" id="KW-0819">tRNA processing</keyword>
<dbReference type="HOGENOM" id="CLU_087829_3_1_0"/>
<sequence>MQKLLERTLVGLEDTQALAQALLPLLPPGAVVALQGPLGAGKTTLVRFLAEALGFRGRVTSPTYTLIHHYPTPEGEVVHADLYRLKDPRALVPLLEAAREGARLVLLEWGVPEMGADFLLTLTPLGEARRAELWEVHPGEEQGV</sequence>
<dbReference type="GO" id="GO:0002949">
    <property type="term" value="P:tRNA threonylcarbamoyladenosine modification"/>
    <property type="evidence" value="ECO:0007669"/>
    <property type="project" value="InterPro"/>
</dbReference>
<dbReference type="Pfam" id="PF02367">
    <property type="entry name" value="TsaE"/>
    <property type="match status" value="1"/>
</dbReference>
<evidence type="ECO:0000256" key="4">
    <source>
        <dbReference type="ARBA" id="ARBA00022490"/>
    </source>
</evidence>
<evidence type="ECO:0000256" key="6">
    <source>
        <dbReference type="ARBA" id="ARBA00022723"/>
    </source>
</evidence>
<proteinExistence type="inferred from homology"/>
<dbReference type="eggNOG" id="COG0802">
    <property type="taxonomic scope" value="Bacteria"/>
</dbReference>
<evidence type="ECO:0000256" key="7">
    <source>
        <dbReference type="ARBA" id="ARBA00022741"/>
    </source>
</evidence>
<organism evidence="11 12">
    <name type="scientific">Thermus oshimai JL-2</name>
    <dbReference type="NCBI Taxonomy" id="751945"/>
    <lineage>
        <taxon>Bacteria</taxon>
        <taxon>Thermotogati</taxon>
        <taxon>Deinococcota</taxon>
        <taxon>Deinococci</taxon>
        <taxon>Thermales</taxon>
        <taxon>Thermaceae</taxon>
        <taxon>Thermus</taxon>
    </lineage>
</organism>
<evidence type="ECO:0000256" key="9">
    <source>
        <dbReference type="ARBA" id="ARBA00022842"/>
    </source>
</evidence>
<gene>
    <name evidence="11" type="ORF">Theos_2062</name>
</gene>
<keyword evidence="8" id="KW-0067">ATP-binding</keyword>
<dbReference type="GO" id="GO:0046872">
    <property type="term" value="F:metal ion binding"/>
    <property type="evidence" value="ECO:0007669"/>
    <property type="project" value="UniProtKB-KW"/>
</dbReference>
<dbReference type="AlphaFoldDB" id="K7R7R1"/>
<reference evidence="11 12" key="1">
    <citation type="journal article" date="2013" name="Genome Announc.">
        <title>Whole Genome Sequencing of Thermus oshimai JL-2 and Thermus thermophilus JL-18, Incomplete Denitrifiers from the United States Great Basin.</title>
        <authorList>
            <person name="Murugapiran S.K."/>
            <person name="Huntemann M."/>
            <person name="Wei C.L."/>
            <person name="Han J."/>
            <person name="Detter J.C."/>
            <person name="Han C.S."/>
            <person name="Erkkila T.H."/>
            <person name="Teshima H."/>
            <person name="Chen A."/>
            <person name="Kyrpides N."/>
            <person name="Mavrommatis K."/>
            <person name="Markowitz V."/>
            <person name="Szeto E."/>
            <person name="Ivanova N."/>
            <person name="Pagani I."/>
            <person name="Lam J."/>
            <person name="McDonald A.I."/>
            <person name="Dodsworth J.A."/>
            <person name="Pati A."/>
            <person name="Goodwin L."/>
            <person name="Peters L."/>
            <person name="Pitluck S."/>
            <person name="Woyke T."/>
            <person name="Hedlund B.P."/>
        </authorList>
    </citation>
    <scope>NUCLEOTIDE SEQUENCE</scope>
    <source>
        <strain evidence="11 12">JL-2</strain>
    </source>
</reference>
<keyword evidence="6" id="KW-0479">Metal-binding</keyword>
<dbReference type="NCBIfam" id="TIGR00150">
    <property type="entry name" value="T6A_YjeE"/>
    <property type="match status" value="1"/>
</dbReference>
<dbReference type="Gene3D" id="3.40.50.300">
    <property type="entry name" value="P-loop containing nucleotide triphosphate hydrolases"/>
    <property type="match status" value="1"/>
</dbReference>
<dbReference type="GO" id="GO:0005737">
    <property type="term" value="C:cytoplasm"/>
    <property type="evidence" value="ECO:0007669"/>
    <property type="project" value="UniProtKB-SubCell"/>
</dbReference>
<dbReference type="OrthoDB" id="9815896at2"/>
<evidence type="ECO:0000256" key="5">
    <source>
        <dbReference type="ARBA" id="ARBA00022694"/>
    </source>
</evidence>
<evidence type="ECO:0000256" key="1">
    <source>
        <dbReference type="ARBA" id="ARBA00004496"/>
    </source>
</evidence>
<evidence type="ECO:0000313" key="12">
    <source>
        <dbReference type="Proteomes" id="UP000000211"/>
    </source>
</evidence>
<keyword evidence="7" id="KW-0547">Nucleotide-binding</keyword>
<dbReference type="PANTHER" id="PTHR33540:SF2">
    <property type="entry name" value="TRNA THREONYLCARBAMOYLADENOSINE BIOSYNTHESIS PROTEIN TSAE"/>
    <property type="match status" value="1"/>
</dbReference>
<dbReference type="SUPFAM" id="SSF52540">
    <property type="entry name" value="P-loop containing nucleoside triphosphate hydrolases"/>
    <property type="match status" value="1"/>
</dbReference>